<keyword evidence="1" id="KW-0732">Signal</keyword>
<name>A0A849A7A1_9ACTN</name>
<feature type="chain" id="PRO_5039263499" evidence="1">
    <location>
        <begin position="22"/>
        <end position="237"/>
    </location>
</feature>
<evidence type="ECO:0000313" key="3">
    <source>
        <dbReference type="EMBL" id="NNG36365.1"/>
    </source>
</evidence>
<reference evidence="3 4" key="1">
    <citation type="submission" date="2020-05" db="EMBL/GenBank/DDBJ databases">
        <title>Nakamurella sp. DB0629 isolated from air conditioner.</title>
        <authorList>
            <person name="Kim D.H."/>
            <person name="Kim D.-U."/>
        </authorList>
    </citation>
    <scope>NUCLEOTIDE SEQUENCE [LARGE SCALE GENOMIC DNA]</scope>
    <source>
        <strain evidence="3 4">DB0629</strain>
    </source>
</reference>
<dbReference type="InterPro" id="IPR009045">
    <property type="entry name" value="Zn_M74/Hedgehog-like"/>
</dbReference>
<feature type="domain" description="Peptidase M15C" evidence="2">
    <location>
        <begin position="154"/>
        <end position="234"/>
    </location>
</feature>
<protein>
    <submittedName>
        <fullName evidence="3">M15 family metallopeptidase</fullName>
    </submittedName>
</protein>
<evidence type="ECO:0000259" key="2">
    <source>
        <dbReference type="Pfam" id="PF13539"/>
    </source>
</evidence>
<organism evidence="3 4">
    <name type="scientific">Nakamurella aerolata</name>
    <dbReference type="NCBI Taxonomy" id="1656892"/>
    <lineage>
        <taxon>Bacteria</taxon>
        <taxon>Bacillati</taxon>
        <taxon>Actinomycetota</taxon>
        <taxon>Actinomycetes</taxon>
        <taxon>Nakamurellales</taxon>
        <taxon>Nakamurellaceae</taxon>
        <taxon>Nakamurella</taxon>
    </lineage>
</organism>
<sequence>MPGRLLATALAVALAATGVLAPPSTPSPASVPESAARPAEPAVRTYFKARVLRVDPATAASMIGVSWKAGCPVPIDKLRIIEMNYWGFDGKPHDGGRLMVNSSIAADTVRAFTAMFNHRFPIRRMELIEKYGGSDDASMAADNTSAFNCRPITGQQGNFSIHSYGEAIDINTIENPYVKGTTVLPTAGKQFTDRTDVRPGMIVAGDDVVRTFTGLGFRWGGSWTSPKDYQHMEIPRR</sequence>
<evidence type="ECO:0000256" key="1">
    <source>
        <dbReference type="SAM" id="SignalP"/>
    </source>
</evidence>
<dbReference type="Proteomes" id="UP000562984">
    <property type="component" value="Unassembled WGS sequence"/>
</dbReference>
<dbReference type="Pfam" id="PF13539">
    <property type="entry name" value="Peptidase_M15_4"/>
    <property type="match status" value="1"/>
</dbReference>
<keyword evidence="4" id="KW-1185">Reference proteome</keyword>
<proteinExistence type="predicted"/>
<accession>A0A849A7A1</accession>
<dbReference type="AlphaFoldDB" id="A0A849A7A1"/>
<dbReference type="EMBL" id="JABEND010000006">
    <property type="protein sequence ID" value="NNG36365.1"/>
    <property type="molecule type" value="Genomic_DNA"/>
</dbReference>
<evidence type="ECO:0000313" key="4">
    <source>
        <dbReference type="Proteomes" id="UP000562984"/>
    </source>
</evidence>
<dbReference type="SUPFAM" id="SSF55166">
    <property type="entry name" value="Hedgehog/DD-peptidase"/>
    <property type="match status" value="1"/>
</dbReference>
<gene>
    <name evidence="3" type="ORF">HKD39_11705</name>
</gene>
<dbReference type="GO" id="GO:0008233">
    <property type="term" value="F:peptidase activity"/>
    <property type="evidence" value="ECO:0007669"/>
    <property type="project" value="InterPro"/>
</dbReference>
<feature type="signal peptide" evidence="1">
    <location>
        <begin position="1"/>
        <end position="21"/>
    </location>
</feature>
<dbReference type="InterPro" id="IPR039561">
    <property type="entry name" value="Peptidase_M15C"/>
</dbReference>
<comment type="caution">
    <text evidence="3">The sequence shown here is derived from an EMBL/GenBank/DDBJ whole genome shotgun (WGS) entry which is preliminary data.</text>
</comment>
<dbReference type="RefSeq" id="WP_171200064.1">
    <property type="nucleotide sequence ID" value="NZ_JABEND010000006.1"/>
</dbReference>
<dbReference type="Gene3D" id="3.30.1380.10">
    <property type="match status" value="1"/>
</dbReference>